<keyword evidence="5" id="KW-1185">Reference proteome</keyword>
<dbReference type="GO" id="GO:0008658">
    <property type="term" value="F:penicillin binding"/>
    <property type="evidence" value="ECO:0007669"/>
    <property type="project" value="InterPro"/>
</dbReference>
<gene>
    <name evidence="4" type="ORF">E1283_16105</name>
</gene>
<dbReference type="GO" id="GO:0071555">
    <property type="term" value="P:cell wall organization"/>
    <property type="evidence" value="ECO:0007669"/>
    <property type="project" value="TreeGrafter"/>
</dbReference>
<dbReference type="Gene3D" id="3.40.710.10">
    <property type="entry name" value="DD-peptidase/beta-lactamase superfamily"/>
    <property type="match status" value="1"/>
</dbReference>
<dbReference type="InterPro" id="IPR036138">
    <property type="entry name" value="PBP_dimer_sf"/>
</dbReference>
<comment type="caution">
    <text evidence="4">The sequence shown here is derived from an EMBL/GenBank/DDBJ whole genome shotgun (WGS) entry which is preliminary data.</text>
</comment>
<dbReference type="RefSeq" id="WP_132818733.1">
    <property type="nucleotide sequence ID" value="NZ_SMKI01000153.1"/>
</dbReference>
<dbReference type="SUPFAM" id="SSF56519">
    <property type="entry name" value="Penicillin binding protein dimerisation domain"/>
    <property type="match status" value="1"/>
</dbReference>
<reference evidence="4 5" key="1">
    <citation type="submission" date="2019-03" db="EMBL/GenBank/DDBJ databases">
        <title>Draft genome sequences of novel Actinobacteria.</title>
        <authorList>
            <person name="Sahin N."/>
            <person name="Ay H."/>
            <person name="Saygin H."/>
        </authorList>
    </citation>
    <scope>NUCLEOTIDE SEQUENCE [LARGE SCALE GENOMIC DNA]</scope>
    <source>
        <strain evidence="4 5">DSM 41900</strain>
    </source>
</reference>
<evidence type="ECO:0000313" key="4">
    <source>
        <dbReference type="EMBL" id="TDC74320.1"/>
    </source>
</evidence>
<evidence type="ECO:0000259" key="3">
    <source>
        <dbReference type="Pfam" id="PF05223"/>
    </source>
</evidence>
<name>A0A4R4TAU8_9ACTN</name>
<dbReference type="InterPro" id="IPR012338">
    <property type="entry name" value="Beta-lactam/transpept-like"/>
</dbReference>
<evidence type="ECO:0000313" key="5">
    <source>
        <dbReference type="Proteomes" id="UP000295345"/>
    </source>
</evidence>
<feature type="compositionally biased region" description="Acidic residues" evidence="1">
    <location>
        <begin position="111"/>
        <end position="120"/>
    </location>
</feature>
<dbReference type="InterPro" id="IPR001460">
    <property type="entry name" value="PCN-bd_Tpept"/>
</dbReference>
<dbReference type="GO" id="GO:0046677">
    <property type="term" value="P:response to antibiotic"/>
    <property type="evidence" value="ECO:0007669"/>
    <property type="project" value="InterPro"/>
</dbReference>
<feature type="compositionally biased region" description="Low complexity" evidence="1">
    <location>
        <begin position="100"/>
        <end position="110"/>
    </location>
</feature>
<dbReference type="Pfam" id="PF05223">
    <property type="entry name" value="MecA_N"/>
    <property type="match status" value="1"/>
</dbReference>
<dbReference type="AlphaFoldDB" id="A0A4R4TAU8"/>
<evidence type="ECO:0000256" key="1">
    <source>
        <dbReference type="SAM" id="MobiDB-lite"/>
    </source>
</evidence>
<evidence type="ECO:0000259" key="2">
    <source>
        <dbReference type="Pfam" id="PF00905"/>
    </source>
</evidence>
<accession>A0A4R4TAU8</accession>
<feature type="region of interest" description="Disordered" evidence="1">
    <location>
        <begin position="91"/>
        <end position="121"/>
    </location>
</feature>
<dbReference type="Proteomes" id="UP000295345">
    <property type="component" value="Unassembled WGS sequence"/>
</dbReference>
<feature type="domain" description="Penicillin-binding protein transpeptidase" evidence="2">
    <location>
        <begin position="370"/>
        <end position="645"/>
    </location>
</feature>
<sequence length="650" mass="66614">MRTRRNGWPRGRAGVGAVLALAVVVLAAGVALVLARRDAGDDADDGREAAADTARRFLDAWAADDPERAAALTDDPEAARSLLESVRENTRPEGLEFAVTGEPEPAPAEGAETEGAEEADGTGTGTLAVPFTATFTLAGLDAWSYDSTALLRPDAGDGDGWSVVWESALVHPELADGQTLVLSRPAAERAPILAADGSQLAGRATVWNIAVRPAELTDQDAAWAVLDTLDVGIDTDALADRVAEAEPEQAVPVVTLRDAVFQEHAAELAAVPGLESVEGTRQLALAARAVVGGLDPESGAGVTGLQERYDEQLAGTGSAAMVIADRASGAAVETLHDWSGGEAGSPVGTTIDPDVQRAAEAALDEAGRDGAIVAVRPSTGHVLAAADWPADGFDRSLRGQLAPGSTFKVLTAAAFLEGGATPEDVLGCPRTVTVDGQSFENQDEFELGEDTTLREAFTASCNTGLIAHRDRFAPDTLSRTAEAFGIGGEWDVGAATFDGSVPAAETDNELAASMIGQARVQTSPLVMASVAATVAEGAFRQPVLVPAAVDEPHRASAELAPGTFEALRSMMRETVTDGSASALAGVPGEPHGKTGTAEFADEDGELSTNAWIIGFLGERDLAFAVVLEDGGSGGSDAGPVAASFLNALSS</sequence>
<dbReference type="EMBL" id="SMKI01000153">
    <property type="protein sequence ID" value="TDC74320.1"/>
    <property type="molecule type" value="Genomic_DNA"/>
</dbReference>
<dbReference type="OrthoDB" id="5241017at2"/>
<dbReference type="InterPro" id="IPR007887">
    <property type="entry name" value="MecA_N"/>
</dbReference>
<dbReference type="Gene3D" id="3.90.1310.10">
    <property type="entry name" value="Penicillin-binding protein 2a (Domain 2)"/>
    <property type="match status" value="1"/>
</dbReference>
<evidence type="ECO:0008006" key="6">
    <source>
        <dbReference type="Google" id="ProtNLM"/>
    </source>
</evidence>
<dbReference type="SUPFAM" id="SSF56601">
    <property type="entry name" value="beta-lactamase/transpeptidase-like"/>
    <property type="match status" value="1"/>
</dbReference>
<dbReference type="GO" id="GO:0071972">
    <property type="term" value="F:peptidoglycan L,D-transpeptidase activity"/>
    <property type="evidence" value="ECO:0007669"/>
    <property type="project" value="TreeGrafter"/>
</dbReference>
<dbReference type="PANTHER" id="PTHR30627:SF24">
    <property type="entry name" value="PENICILLIN-BINDING PROTEIN 4B"/>
    <property type="match status" value="1"/>
</dbReference>
<feature type="domain" description="NTF2-like N-terminal transpeptidase" evidence="3">
    <location>
        <begin position="50"/>
        <end position="178"/>
    </location>
</feature>
<dbReference type="Pfam" id="PF00905">
    <property type="entry name" value="Transpeptidase"/>
    <property type="match status" value="1"/>
</dbReference>
<protein>
    <recommendedName>
        <fullName evidence="6">Penicillin-binding protein</fullName>
    </recommendedName>
</protein>
<proteinExistence type="predicted"/>
<dbReference type="GO" id="GO:0005886">
    <property type="term" value="C:plasma membrane"/>
    <property type="evidence" value="ECO:0007669"/>
    <property type="project" value="TreeGrafter"/>
</dbReference>
<organism evidence="4 5">
    <name type="scientific">Streptomyces hainanensis</name>
    <dbReference type="NCBI Taxonomy" id="402648"/>
    <lineage>
        <taxon>Bacteria</taxon>
        <taxon>Bacillati</taxon>
        <taxon>Actinomycetota</taxon>
        <taxon>Actinomycetes</taxon>
        <taxon>Kitasatosporales</taxon>
        <taxon>Streptomycetaceae</taxon>
        <taxon>Streptomyces</taxon>
    </lineage>
</organism>
<dbReference type="InterPro" id="IPR050515">
    <property type="entry name" value="Beta-lactam/transpept"/>
</dbReference>
<dbReference type="PANTHER" id="PTHR30627">
    <property type="entry name" value="PEPTIDOGLYCAN D,D-TRANSPEPTIDASE"/>
    <property type="match status" value="1"/>
</dbReference>